<evidence type="ECO:0000313" key="7">
    <source>
        <dbReference type="EMBL" id="OBA25568.1"/>
    </source>
</evidence>
<dbReference type="Pfam" id="PF01189">
    <property type="entry name" value="Methyltr_RsmB-F"/>
    <property type="match status" value="1"/>
</dbReference>
<keyword evidence="4 5" id="KW-0694">RNA-binding</keyword>
<dbReference type="EMBL" id="LXPE01000071">
    <property type="protein sequence ID" value="OBA25568.1"/>
    <property type="molecule type" value="Genomic_DNA"/>
</dbReference>
<keyword evidence="2 5" id="KW-0808">Transferase</keyword>
<dbReference type="InterPro" id="IPR049560">
    <property type="entry name" value="MeTrfase_RsmB-F_NOP2_cat"/>
</dbReference>
<evidence type="ECO:0000256" key="2">
    <source>
        <dbReference type="ARBA" id="ARBA00022679"/>
    </source>
</evidence>
<organism evidence="7 8">
    <name type="scientific">Hanseniaspora valbyensis NRRL Y-1626</name>
    <dbReference type="NCBI Taxonomy" id="766949"/>
    <lineage>
        <taxon>Eukaryota</taxon>
        <taxon>Fungi</taxon>
        <taxon>Dikarya</taxon>
        <taxon>Ascomycota</taxon>
        <taxon>Saccharomycotina</taxon>
        <taxon>Saccharomycetes</taxon>
        <taxon>Saccharomycodales</taxon>
        <taxon>Saccharomycodaceae</taxon>
        <taxon>Hanseniaspora</taxon>
    </lineage>
</organism>
<dbReference type="PANTHER" id="PTHR22807:SF4">
    <property type="entry name" value="28S RRNA (CYTOSINE-C(5))-METHYLTRANSFERASE"/>
    <property type="match status" value="1"/>
</dbReference>
<dbReference type="AlphaFoldDB" id="A0A1B7TA23"/>
<name>A0A1B7TA23_9ASCO</name>
<comment type="similarity">
    <text evidence="5">Belongs to the class I-like SAM-binding methyltransferase superfamily. RsmB/NOP family.</text>
</comment>
<feature type="binding site" evidence="5">
    <location>
        <position position="360"/>
    </location>
    <ligand>
        <name>S-adenosyl-L-methionine</name>
        <dbReference type="ChEBI" id="CHEBI:59789"/>
    </ligand>
</feature>
<dbReference type="PANTHER" id="PTHR22807">
    <property type="entry name" value="NOP2 YEAST -RELATED NOL1/NOP2/FMU SUN DOMAIN-CONTAINING"/>
    <property type="match status" value="1"/>
</dbReference>
<reference evidence="8" key="1">
    <citation type="journal article" date="2016" name="Proc. Natl. Acad. Sci. U.S.A.">
        <title>Comparative genomics of biotechnologically important yeasts.</title>
        <authorList>
            <person name="Riley R."/>
            <person name="Haridas S."/>
            <person name="Wolfe K.H."/>
            <person name="Lopes M.R."/>
            <person name="Hittinger C.T."/>
            <person name="Goeker M."/>
            <person name="Salamov A.A."/>
            <person name="Wisecaver J.H."/>
            <person name="Long T.M."/>
            <person name="Calvey C.H."/>
            <person name="Aerts A.L."/>
            <person name="Barry K.W."/>
            <person name="Choi C."/>
            <person name="Clum A."/>
            <person name="Coughlan A.Y."/>
            <person name="Deshpande S."/>
            <person name="Douglass A.P."/>
            <person name="Hanson S.J."/>
            <person name="Klenk H.-P."/>
            <person name="LaButti K.M."/>
            <person name="Lapidus A."/>
            <person name="Lindquist E.A."/>
            <person name="Lipzen A.M."/>
            <person name="Meier-Kolthoff J.P."/>
            <person name="Ohm R.A."/>
            <person name="Otillar R.P."/>
            <person name="Pangilinan J.L."/>
            <person name="Peng Y."/>
            <person name="Rokas A."/>
            <person name="Rosa C.A."/>
            <person name="Scheuner C."/>
            <person name="Sibirny A.A."/>
            <person name="Slot J.C."/>
            <person name="Stielow J.B."/>
            <person name="Sun H."/>
            <person name="Kurtzman C.P."/>
            <person name="Blackwell M."/>
            <person name="Grigoriev I.V."/>
            <person name="Jeffries T.W."/>
        </authorList>
    </citation>
    <scope>NUCLEOTIDE SEQUENCE [LARGE SCALE GENOMIC DNA]</scope>
    <source>
        <strain evidence="8">NRRL Y-1626</strain>
    </source>
</reference>
<dbReference type="InterPro" id="IPR001678">
    <property type="entry name" value="MeTrfase_RsmB-F_NOP2_dom"/>
</dbReference>
<dbReference type="InterPro" id="IPR029063">
    <property type="entry name" value="SAM-dependent_MTases_sf"/>
</dbReference>
<dbReference type="PROSITE" id="PS51686">
    <property type="entry name" value="SAM_MT_RSMB_NOP"/>
    <property type="match status" value="1"/>
</dbReference>
<keyword evidence="1 5" id="KW-0489">Methyltransferase</keyword>
<keyword evidence="8" id="KW-1185">Reference proteome</keyword>
<evidence type="ECO:0000256" key="1">
    <source>
        <dbReference type="ARBA" id="ARBA00022603"/>
    </source>
</evidence>
<comment type="caution">
    <text evidence="7">The sequence shown here is derived from an EMBL/GenBank/DDBJ whole genome shotgun (WGS) entry which is preliminary data.</text>
</comment>
<accession>A0A1B7TA23</accession>
<feature type="active site" description="Nucleophile" evidence="5">
    <location>
        <position position="448"/>
    </location>
</feature>
<protein>
    <submittedName>
        <fullName evidence="7">S-adenosyl-L-methionine-dependent methyltransferase</fullName>
    </submittedName>
</protein>
<feature type="binding site" evidence="5">
    <location>
        <position position="387"/>
    </location>
    <ligand>
        <name>S-adenosyl-L-methionine</name>
        <dbReference type="ChEBI" id="CHEBI:59789"/>
    </ligand>
</feature>
<sequence>MDVYRDSTWILEDLVKQRNDNKLVSGSLKNIIISKHKQFKLNNKNLKNVFACTIETYKHLDVIDFLYDNLENIDELLAKLEKEKAKKPNKFTLYLMINDLLFSKNKRVQLPNNHYLKKFVNQLSKQLNKNWIKFQKINKIKTIDEYLLKQNGDSKPVDQPPVRWFRLNLVKLVTQDKIDYIKQEIINNFKHKVDSWQSVAQNLDCIYEDEHIPYLFAVSMDFKISKCKWYKLNQIIIQDRGSCFPLEILDINSDDYVMDCCAAPGNKTSLLGGYIYVKNRLETMEDDSEEIKPKENGNEEEEITRVIAFEKNDKRSDVLNNMMKNAGFETRKYNPDFTVAEQTEKFFDEDSMKIDIYHGDFSTLCNNDRNKEIYKSKFFKYNKAILDPSCSGSGIYGRASIDNLNKVDLEKYTAKEEERLAKLSSFQTSLVSHAMKLPNLTKLSYSTCSVNVIENEQVVIDLLLKHPDWEVIPKSESIPTWKRRGLDSAFKEYISEDGKESLLKGISLKEINNIKEACIRLNKEEDGGIGFFACGFQRKLKTNKK</sequence>
<dbReference type="GO" id="GO:0003723">
    <property type="term" value="F:RNA binding"/>
    <property type="evidence" value="ECO:0007669"/>
    <property type="project" value="UniProtKB-UniRule"/>
</dbReference>
<evidence type="ECO:0000313" key="8">
    <source>
        <dbReference type="Proteomes" id="UP000092321"/>
    </source>
</evidence>
<evidence type="ECO:0000256" key="4">
    <source>
        <dbReference type="ARBA" id="ARBA00022884"/>
    </source>
</evidence>
<feature type="binding site" evidence="5">
    <location>
        <position position="310"/>
    </location>
    <ligand>
        <name>S-adenosyl-L-methionine</name>
        <dbReference type="ChEBI" id="CHEBI:59789"/>
    </ligand>
</feature>
<dbReference type="InterPro" id="IPR023267">
    <property type="entry name" value="RCMT"/>
</dbReference>
<dbReference type="GO" id="GO:0008173">
    <property type="term" value="F:RNA methyltransferase activity"/>
    <property type="evidence" value="ECO:0007669"/>
    <property type="project" value="InterPro"/>
</dbReference>
<dbReference type="GO" id="GO:0005730">
    <property type="term" value="C:nucleolus"/>
    <property type="evidence" value="ECO:0007669"/>
    <property type="project" value="TreeGrafter"/>
</dbReference>
<evidence type="ECO:0000256" key="3">
    <source>
        <dbReference type="ARBA" id="ARBA00022691"/>
    </source>
</evidence>
<dbReference type="Proteomes" id="UP000092321">
    <property type="component" value="Unassembled WGS sequence"/>
</dbReference>
<dbReference type="GO" id="GO:0070475">
    <property type="term" value="P:rRNA base methylation"/>
    <property type="evidence" value="ECO:0007669"/>
    <property type="project" value="TreeGrafter"/>
</dbReference>
<evidence type="ECO:0000256" key="5">
    <source>
        <dbReference type="PROSITE-ProRule" id="PRU01023"/>
    </source>
</evidence>
<feature type="domain" description="SAM-dependent MTase RsmB/NOP-type" evidence="6">
    <location>
        <begin position="153"/>
        <end position="539"/>
    </location>
</feature>
<feature type="binding site" evidence="5">
    <location>
        <begin position="261"/>
        <end position="267"/>
    </location>
    <ligand>
        <name>S-adenosyl-L-methionine</name>
        <dbReference type="ChEBI" id="CHEBI:59789"/>
    </ligand>
</feature>
<evidence type="ECO:0000259" key="6">
    <source>
        <dbReference type="PROSITE" id="PS51686"/>
    </source>
</evidence>
<dbReference type="OrthoDB" id="435282at2759"/>
<proteinExistence type="inferred from homology"/>
<dbReference type="Gene3D" id="3.40.50.150">
    <property type="entry name" value="Vaccinia Virus protein VP39"/>
    <property type="match status" value="1"/>
</dbReference>
<gene>
    <name evidence="7" type="ORF">HANVADRAFT_53835</name>
</gene>
<keyword evidence="3 5" id="KW-0949">S-adenosyl-L-methionine</keyword>
<dbReference type="SUPFAM" id="SSF53335">
    <property type="entry name" value="S-adenosyl-L-methionine-dependent methyltransferases"/>
    <property type="match status" value="1"/>
</dbReference>
<dbReference type="PRINTS" id="PR02008">
    <property type="entry name" value="RCMTFAMILY"/>
</dbReference>